<feature type="region of interest" description="Disordered" evidence="1">
    <location>
        <begin position="259"/>
        <end position="280"/>
    </location>
</feature>
<keyword evidence="4" id="KW-1185">Reference proteome</keyword>
<organism evidence="3 4">
    <name type="scientific">Friedmanniomyces simplex</name>
    <dbReference type="NCBI Taxonomy" id="329884"/>
    <lineage>
        <taxon>Eukaryota</taxon>
        <taxon>Fungi</taxon>
        <taxon>Dikarya</taxon>
        <taxon>Ascomycota</taxon>
        <taxon>Pezizomycotina</taxon>
        <taxon>Dothideomycetes</taxon>
        <taxon>Dothideomycetidae</taxon>
        <taxon>Mycosphaerellales</taxon>
        <taxon>Teratosphaeriaceae</taxon>
        <taxon>Friedmanniomyces</taxon>
    </lineage>
</organism>
<feature type="signal peptide" evidence="2">
    <location>
        <begin position="1"/>
        <end position="20"/>
    </location>
</feature>
<sequence>MYFPTSLVLPFGILATQVAGQGYQCPLMMPSDATALKFAYGVQNWLYQYYNTKGGTSASQFATFPNATMVQSNNETLGMNLATNFAGLEQQAKIGVQAIEHLAKSKDLSSPCAFTWPAGINTSVMDFFTAAYYMEATLCGTFIGLADYVQNPAAAFLMARMLPHSAMAPLLSLRDALVGDDVEDCGRISTILLELYELKQERPSLFKRAPYRIKERAANENARFQRMLDFQGPETGTSTQRRVDIQPVRFLELCSATSPSRAGATSQDRDVLPESNAFGH</sequence>
<evidence type="ECO:0000313" key="3">
    <source>
        <dbReference type="EMBL" id="TKA61901.1"/>
    </source>
</evidence>
<comment type="caution">
    <text evidence="3">The sequence shown here is derived from an EMBL/GenBank/DDBJ whole genome shotgun (WGS) entry which is preliminary data.</text>
</comment>
<accession>A0A4U0WGM7</accession>
<dbReference type="AlphaFoldDB" id="A0A4U0WGM7"/>
<evidence type="ECO:0000256" key="1">
    <source>
        <dbReference type="SAM" id="MobiDB-lite"/>
    </source>
</evidence>
<reference evidence="3 4" key="1">
    <citation type="submission" date="2017-03" db="EMBL/GenBank/DDBJ databases">
        <title>Genomes of endolithic fungi from Antarctica.</title>
        <authorList>
            <person name="Coleine C."/>
            <person name="Masonjones S."/>
            <person name="Stajich J.E."/>
        </authorList>
    </citation>
    <scope>NUCLEOTIDE SEQUENCE [LARGE SCALE GENOMIC DNA]</scope>
    <source>
        <strain evidence="3 4">CCFEE 5184</strain>
    </source>
</reference>
<keyword evidence="2" id="KW-0732">Signal</keyword>
<name>A0A4U0WGM7_9PEZI</name>
<dbReference type="EMBL" id="NAJQ01001153">
    <property type="protein sequence ID" value="TKA61901.1"/>
    <property type="molecule type" value="Genomic_DNA"/>
</dbReference>
<gene>
    <name evidence="3" type="ORF">B0A55_12240</name>
</gene>
<feature type="chain" id="PRO_5020882121" evidence="2">
    <location>
        <begin position="21"/>
        <end position="280"/>
    </location>
</feature>
<evidence type="ECO:0000313" key="4">
    <source>
        <dbReference type="Proteomes" id="UP000309340"/>
    </source>
</evidence>
<feature type="non-terminal residue" evidence="3">
    <location>
        <position position="280"/>
    </location>
</feature>
<evidence type="ECO:0000256" key="2">
    <source>
        <dbReference type="SAM" id="SignalP"/>
    </source>
</evidence>
<dbReference type="Proteomes" id="UP000309340">
    <property type="component" value="Unassembled WGS sequence"/>
</dbReference>
<protein>
    <submittedName>
        <fullName evidence="3">Uncharacterized protein</fullName>
    </submittedName>
</protein>
<proteinExistence type="predicted"/>
<dbReference type="OrthoDB" id="4363568at2759"/>